<dbReference type="GO" id="GO:0019905">
    <property type="term" value="F:syntaxin binding"/>
    <property type="evidence" value="ECO:0007669"/>
    <property type="project" value="TreeGrafter"/>
</dbReference>
<dbReference type="PRINTS" id="PR00962">
    <property type="entry name" value="LETHAL2GIANT"/>
</dbReference>
<evidence type="ECO:0000259" key="5">
    <source>
        <dbReference type="Pfam" id="PF08366"/>
    </source>
</evidence>
<evidence type="ECO:0000256" key="3">
    <source>
        <dbReference type="ARBA" id="ARBA00022574"/>
    </source>
</evidence>
<evidence type="ECO:0000313" key="6">
    <source>
        <dbReference type="Proteomes" id="UP000887565"/>
    </source>
</evidence>
<dbReference type="GO" id="GO:0051294">
    <property type="term" value="P:establishment of spindle orientation"/>
    <property type="evidence" value="ECO:0007669"/>
    <property type="project" value="TreeGrafter"/>
</dbReference>
<dbReference type="InterPro" id="IPR000664">
    <property type="entry name" value="Lethal2_giant"/>
</dbReference>
<evidence type="ECO:0000313" key="7">
    <source>
        <dbReference type="WBParaSite" id="nRc.2.0.1.t26462-RA"/>
    </source>
</evidence>
<dbReference type="GO" id="GO:0006887">
    <property type="term" value="P:exocytosis"/>
    <property type="evidence" value="ECO:0007669"/>
    <property type="project" value="UniProtKB-KW"/>
</dbReference>
<dbReference type="AlphaFoldDB" id="A0A915JK65"/>
<feature type="domain" description="Lethal giant larvae homologue 2" evidence="5">
    <location>
        <begin position="299"/>
        <end position="405"/>
    </location>
</feature>
<reference evidence="7" key="1">
    <citation type="submission" date="2022-11" db="UniProtKB">
        <authorList>
            <consortium name="WormBaseParasite"/>
        </authorList>
    </citation>
    <scope>IDENTIFICATION</scope>
</reference>
<keyword evidence="2" id="KW-0268">Exocytosis</keyword>
<evidence type="ECO:0000256" key="1">
    <source>
        <dbReference type="ARBA" id="ARBA00008070"/>
    </source>
</evidence>
<proteinExistence type="inferred from homology"/>
<dbReference type="SUPFAM" id="SSF50978">
    <property type="entry name" value="WD40 repeat-like"/>
    <property type="match status" value="1"/>
</dbReference>
<dbReference type="GO" id="GO:0005096">
    <property type="term" value="F:GTPase activator activity"/>
    <property type="evidence" value="ECO:0007669"/>
    <property type="project" value="TreeGrafter"/>
</dbReference>
<dbReference type="PANTHER" id="PTHR10241">
    <property type="entry name" value="LETHAL 2 GIANT LARVAE PROTEIN"/>
    <property type="match status" value="1"/>
</dbReference>
<keyword evidence="6" id="KW-1185">Reference proteome</keyword>
<dbReference type="GO" id="GO:0032878">
    <property type="term" value="P:regulation of establishment or maintenance of cell polarity"/>
    <property type="evidence" value="ECO:0007669"/>
    <property type="project" value="TreeGrafter"/>
</dbReference>
<protein>
    <submittedName>
        <fullName evidence="7">Lethal giant larvae homologue 2 domain-containing protein</fullName>
    </submittedName>
</protein>
<organism evidence="6 7">
    <name type="scientific">Romanomermis culicivorax</name>
    <name type="common">Nematode worm</name>
    <dbReference type="NCBI Taxonomy" id="13658"/>
    <lineage>
        <taxon>Eukaryota</taxon>
        <taxon>Metazoa</taxon>
        <taxon>Ecdysozoa</taxon>
        <taxon>Nematoda</taxon>
        <taxon>Enoplea</taxon>
        <taxon>Dorylaimia</taxon>
        <taxon>Mermithida</taxon>
        <taxon>Mermithoidea</taxon>
        <taxon>Mermithidae</taxon>
        <taxon>Romanomermis</taxon>
    </lineage>
</organism>
<name>A0A915JK65_ROMCU</name>
<dbReference type="Pfam" id="PF08366">
    <property type="entry name" value="LLGL"/>
    <property type="match status" value="1"/>
</dbReference>
<dbReference type="GO" id="GO:0045159">
    <property type="term" value="F:myosin II binding"/>
    <property type="evidence" value="ECO:0007669"/>
    <property type="project" value="TreeGrafter"/>
</dbReference>
<dbReference type="InterPro" id="IPR036322">
    <property type="entry name" value="WD40_repeat_dom_sf"/>
</dbReference>
<evidence type="ECO:0000256" key="2">
    <source>
        <dbReference type="ARBA" id="ARBA00022483"/>
    </source>
</evidence>
<dbReference type="GO" id="GO:0030866">
    <property type="term" value="P:cortical actin cytoskeleton organization"/>
    <property type="evidence" value="ECO:0007669"/>
    <property type="project" value="TreeGrafter"/>
</dbReference>
<sequence>MEFVRSIRSKIAVVGTANQDVRERERREEYFDFRQTVQHGFSSKSTCLCYSVKLNAFALATKNGFIKVFGKPNVEFVAKCSSESPIVKLLFVNDENRLLSLSEDQQFRLWEIKNYIADEKEASLISTNEFDASGRLKTITCWTQKLANDGTPCALLGTESGNVYSLNLHNLELTDYLIYQDVVLQNIPDDYKLNPGAVEALDIYPKLNDKLLIGYNRGLIIVWDAKNNQVQQTLAENFRVQSLCWWIDSESAEDEEIDSARTSADSVKFLSAHNDGSYVLHETRRNGLSNQMPSRMEYKPFGPFPLKPIEKILHASTNGDQFVIFSGGMPRSSFSDKFVLTVEQNPIDSQETKRVCFDFSSKIVDFLLIDQQIASESGQNEDILALLVLCEEELVCIDLSSDDWPIYRNPYFHSIHSSPVTAACYACFSVNQKQEASPSKIADSGSQPQHSDIINKNVAVVRIYNNILKLAEIGKDSVENRRFSKKVWPIRGGGVIGENKIGECEDFLITGYGKVGMALIFASDYSDMQFIFWIRIRSLQFSLFDAVKCRDQSKNPKRVIGLEN</sequence>
<dbReference type="PANTHER" id="PTHR10241:SF29">
    <property type="entry name" value="LETHAL(2) GIANT LARVAE PROTEIN"/>
    <property type="match status" value="1"/>
</dbReference>
<dbReference type="Proteomes" id="UP000887565">
    <property type="component" value="Unplaced"/>
</dbReference>
<comment type="similarity">
    <text evidence="1">Belongs to the WD repeat L(2)GL family.</text>
</comment>
<dbReference type="GO" id="GO:0005886">
    <property type="term" value="C:plasma membrane"/>
    <property type="evidence" value="ECO:0007669"/>
    <property type="project" value="TreeGrafter"/>
</dbReference>
<accession>A0A915JK65</accession>
<dbReference type="GO" id="GO:0006893">
    <property type="term" value="P:Golgi to plasma membrane transport"/>
    <property type="evidence" value="ECO:0007669"/>
    <property type="project" value="TreeGrafter"/>
</dbReference>
<keyword evidence="3" id="KW-0853">WD repeat</keyword>
<dbReference type="GO" id="GO:0030864">
    <property type="term" value="C:cortical actin cytoskeleton"/>
    <property type="evidence" value="ECO:0007669"/>
    <property type="project" value="TreeGrafter"/>
</dbReference>
<dbReference type="Gene3D" id="2.130.10.10">
    <property type="entry name" value="YVTN repeat-like/Quinoprotein amine dehydrogenase"/>
    <property type="match status" value="2"/>
</dbReference>
<dbReference type="InterPro" id="IPR013577">
    <property type="entry name" value="LLGL2"/>
</dbReference>
<evidence type="ECO:0000256" key="4">
    <source>
        <dbReference type="ARBA" id="ARBA00022737"/>
    </source>
</evidence>
<dbReference type="WBParaSite" id="nRc.2.0.1.t26462-RA">
    <property type="protein sequence ID" value="nRc.2.0.1.t26462-RA"/>
    <property type="gene ID" value="nRc.2.0.1.g26462"/>
</dbReference>
<keyword evidence="4" id="KW-0677">Repeat</keyword>
<dbReference type="GO" id="GO:0008593">
    <property type="term" value="P:regulation of Notch signaling pathway"/>
    <property type="evidence" value="ECO:0007669"/>
    <property type="project" value="TreeGrafter"/>
</dbReference>
<dbReference type="InterPro" id="IPR015943">
    <property type="entry name" value="WD40/YVTN_repeat-like_dom_sf"/>
</dbReference>